<sequence length="203" mass="21879">MTDDPLCAPAGLPQAWSAWKDGVDLERYDERWTAMEQAGENPHGEADLVSSFGPASVLDGGCGTGRVGIELARRGVAVVGVDPDPDMIAACRDKAPDLRWVQSGLQDLVLDERFDLVVLAGNVIPYAAPEHRTAVVAACARHLVPGGHLLAGFQLQDGWPGLDEYDAWCTDAGLTPVGRWSTWTRDPYVGGDYAVSLHARERM</sequence>
<keyword evidence="2 5" id="KW-0808">Transferase</keyword>
<evidence type="ECO:0000256" key="1">
    <source>
        <dbReference type="ARBA" id="ARBA00022603"/>
    </source>
</evidence>
<dbReference type="GO" id="GO:0008168">
    <property type="term" value="F:methyltransferase activity"/>
    <property type="evidence" value="ECO:0007669"/>
    <property type="project" value="UniProtKB-KW"/>
</dbReference>
<reference evidence="5 6" key="1">
    <citation type="submission" date="2019-02" db="EMBL/GenBank/DDBJ databases">
        <title>Sequencing the genomes of 1000 actinobacteria strains.</title>
        <authorList>
            <person name="Klenk H.-P."/>
        </authorList>
    </citation>
    <scope>NUCLEOTIDE SEQUENCE [LARGE SCALE GENOMIC DNA]</scope>
    <source>
        <strain evidence="5 6">DSM 45779</strain>
    </source>
</reference>
<dbReference type="InterPro" id="IPR041698">
    <property type="entry name" value="Methyltransf_25"/>
</dbReference>
<evidence type="ECO:0000256" key="2">
    <source>
        <dbReference type="ARBA" id="ARBA00022679"/>
    </source>
</evidence>
<dbReference type="SUPFAM" id="SSF53335">
    <property type="entry name" value="S-adenosyl-L-methionine-dependent methyltransferases"/>
    <property type="match status" value="1"/>
</dbReference>
<evidence type="ECO:0000259" key="4">
    <source>
        <dbReference type="Pfam" id="PF13649"/>
    </source>
</evidence>
<dbReference type="AlphaFoldDB" id="A0A4Q7V0P1"/>
<dbReference type="CDD" id="cd02440">
    <property type="entry name" value="AdoMet_MTases"/>
    <property type="match status" value="1"/>
</dbReference>
<feature type="domain" description="Methyltransferase" evidence="4">
    <location>
        <begin position="57"/>
        <end position="147"/>
    </location>
</feature>
<gene>
    <name evidence="5" type="ORF">EV383_2957</name>
</gene>
<keyword evidence="1 5" id="KW-0489">Methyltransferase</keyword>
<dbReference type="OrthoDB" id="7062303at2"/>
<organism evidence="5 6">
    <name type="scientific">Pseudonocardia sediminis</name>
    <dbReference type="NCBI Taxonomy" id="1397368"/>
    <lineage>
        <taxon>Bacteria</taxon>
        <taxon>Bacillati</taxon>
        <taxon>Actinomycetota</taxon>
        <taxon>Actinomycetes</taxon>
        <taxon>Pseudonocardiales</taxon>
        <taxon>Pseudonocardiaceae</taxon>
        <taxon>Pseudonocardia</taxon>
    </lineage>
</organism>
<dbReference type="InterPro" id="IPR029063">
    <property type="entry name" value="SAM-dependent_MTases_sf"/>
</dbReference>
<evidence type="ECO:0000256" key="3">
    <source>
        <dbReference type="ARBA" id="ARBA00022691"/>
    </source>
</evidence>
<comment type="caution">
    <text evidence="5">The sequence shown here is derived from an EMBL/GenBank/DDBJ whole genome shotgun (WGS) entry which is preliminary data.</text>
</comment>
<dbReference type="RefSeq" id="WP_130290430.1">
    <property type="nucleotide sequence ID" value="NZ_SHKL01000001.1"/>
</dbReference>
<accession>A0A4Q7V0P1</accession>
<name>A0A4Q7V0P1_PSEST</name>
<protein>
    <submittedName>
        <fullName evidence="5">Methyltransferase family protein</fullName>
    </submittedName>
</protein>
<dbReference type="GO" id="GO:0032259">
    <property type="term" value="P:methylation"/>
    <property type="evidence" value="ECO:0007669"/>
    <property type="project" value="UniProtKB-KW"/>
</dbReference>
<dbReference type="Proteomes" id="UP000291591">
    <property type="component" value="Unassembled WGS sequence"/>
</dbReference>
<dbReference type="PANTHER" id="PTHR43464:SF19">
    <property type="entry name" value="UBIQUINONE BIOSYNTHESIS O-METHYLTRANSFERASE, MITOCHONDRIAL"/>
    <property type="match status" value="1"/>
</dbReference>
<proteinExistence type="predicted"/>
<dbReference type="Gene3D" id="3.40.50.150">
    <property type="entry name" value="Vaccinia Virus protein VP39"/>
    <property type="match status" value="1"/>
</dbReference>
<keyword evidence="6" id="KW-1185">Reference proteome</keyword>
<dbReference type="EMBL" id="SHKL01000001">
    <property type="protein sequence ID" value="RZT86069.1"/>
    <property type="molecule type" value="Genomic_DNA"/>
</dbReference>
<dbReference type="PANTHER" id="PTHR43464">
    <property type="entry name" value="METHYLTRANSFERASE"/>
    <property type="match status" value="1"/>
</dbReference>
<evidence type="ECO:0000313" key="5">
    <source>
        <dbReference type="EMBL" id="RZT86069.1"/>
    </source>
</evidence>
<evidence type="ECO:0000313" key="6">
    <source>
        <dbReference type="Proteomes" id="UP000291591"/>
    </source>
</evidence>
<keyword evidence="3" id="KW-0949">S-adenosyl-L-methionine</keyword>
<dbReference type="Pfam" id="PF13649">
    <property type="entry name" value="Methyltransf_25"/>
    <property type="match status" value="1"/>
</dbReference>